<reference evidence="3" key="4">
    <citation type="submission" date="2022-08" db="EMBL/GenBank/DDBJ databases">
        <title>Genome sequencing of human pathogens.</title>
        <authorList>
            <person name="Cao X."/>
        </authorList>
    </citation>
    <scope>NUCLEOTIDE SEQUENCE</scope>
    <source>
        <strain evidence="3">EC16126</strain>
    </source>
</reference>
<gene>
    <name evidence="4" type="ORF">F9B07_26365</name>
    <name evidence="2" type="ORF">HL563_19085</name>
    <name evidence="3" type="ORF">NY836_11090</name>
</gene>
<dbReference type="Proteomes" id="UP001211064">
    <property type="component" value="Unassembled WGS sequence"/>
</dbReference>
<reference evidence="2" key="2">
    <citation type="submission" date="2019-09" db="EMBL/GenBank/DDBJ databases">
        <authorList>
            <consortium name="NCBI Pathogen Detection Project"/>
        </authorList>
    </citation>
    <scope>NUCLEOTIDE SEQUENCE</scope>
    <source>
        <strain evidence="2">EC00618</strain>
    </source>
</reference>
<evidence type="ECO:0000313" key="3">
    <source>
        <dbReference type="EMBL" id="MDA4177941.1"/>
    </source>
</evidence>
<sequence length="173" mass="18719">MNFSKLLTITFFLMFACGMAKSAKLAETMLTINATFINPGCDITVPSFYDLGTLTPGRKEHSPLSIVWNCTDTPVRTALTASVIRGKLEASEDKLQLIINGNNNSDSNGSILYFHGGGNGGSIIKINGRDPFCPDIVETTGIRKCVITPVTEVHHDDTFGVVSAILLFEIVYS</sequence>
<proteinExistence type="predicted"/>
<name>A0A0V9HCR2_ECOLX</name>
<protein>
    <recommendedName>
        <fullName evidence="6">Fimbrial protein</fullName>
    </recommendedName>
</protein>
<evidence type="ECO:0000256" key="1">
    <source>
        <dbReference type="SAM" id="SignalP"/>
    </source>
</evidence>
<evidence type="ECO:0008006" key="6">
    <source>
        <dbReference type="Google" id="ProtNLM"/>
    </source>
</evidence>
<dbReference type="Proteomes" id="UP000486847">
    <property type="component" value="Unassembled WGS sequence"/>
</dbReference>
<comment type="caution">
    <text evidence="4">The sequence shown here is derived from an EMBL/GenBank/DDBJ whole genome shotgun (WGS) entry which is preliminary data.</text>
</comment>
<dbReference type="EMBL" id="WCEW01000063">
    <property type="protein sequence ID" value="MTE92246.1"/>
    <property type="molecule type" value="Genomic_DNA"/>
</dbReference>
<accession>A0A0V9HCR2</accession>
<reference evidence="2" key="1">
    <citation type="journal article" date="2018" name="Genome Biol.">
        <title>SKESA: strategic k-mer extension for scrupulous assemblies.</title>
        <authorList>
            <person name="Souvorov A."/>
            <person name="Agarwala R."/>
            <person name="Lipman D.J."/>
        </authorList>
    </citation>
    <scope>NUCLEOTIDE SEQUENCE [LARGE SCALE GENOMIC DNA]</scope>
    <source>
        <strain evidence="2">EC00618</strain>
    </source>
</reference>
<feature type="signal peptide" evidence="1">
    <location>
        <begin position="1"/>
        <end position="22"/>
    </location>
</feature>
<reference evidence="4 5" key="3">
    <citation type="submission" date="2019-10" db="EMBL/GenBank/DDBJ databases">
        <title>Comparative genomic analysis of antimicrobial resistant Escherichia coli of diverse origin.</title>
        <authorList>
            <person name="Ghatak S."/>
            <person name="Milton A.P."/>
            <person name="Rhetso K."/>
            <person name="Purkait D."/>
            <person name="Das S."/>
            <person name="Puro K.-U."/>
            <person name="Shakuntala I."/>
            <person name="Sen A."/>
            <person name="Sanjukta R."/>
            <person name="Priya G.B."/>
            <person name="Mawlong M."/>
            <person name="Lyngdoh V."/>
            <person name="Rynghang J."/>
            <person name="Mawphlang B.L."/>
        </authorList>
    </citation>
    <scope>NUCLEOTIDE SEQUENCE [LARGE SCALE GENOMIC DNA]</scope>
    <source>
        <strain evidence="4 5">SE161</strain>
    </source>
</reference>
<evidence type="ECO:0000313" key="2">
    <source>
        <dbReference type="EMBL" id="HAJ0835808.1"/>
    </source>
</evidence>
<evidence type="ECO:0000313" key="5">
    <source>
        <dbReference type="Proteomes" id="UP000486847"/>
    </source>
</evidence>
<dbReference type="PROSITE" id="PS51257">
    <property type="entry name" value="PROKAR_LIPOPROTEIN"/>
    <property type="match status" value="1"/>
</dbReference>
<dbReference type="EMBL" id="JANWOR010000271">
    <property type="protein sequence ID" value="MDA4177941.1"/>
    <property type="molecule type" value="Genomic_DNA"/>
</dbReference>
<dbReference type="AlphaFoldDB" id="A0A0V9HCR2"/>
<organism evidence="4 5">
    <name type="scientific">Escherichia coli</name>
    <dbReference type="NCBI Taxonomy" id="562"/>
    <lineage>
        <taxon>Bacteria</taxon>
        <taxon>Pseudomonadati</taxon>
        <taxon>Pseudomonadota</taxon>
        <taxon>Gammaproteobacteria</taxon>
        <taxon>Enterobacterales</taxon>
        <taxon>Enterobacteriaceae</taxon>
        <taxon>Escherichia</taxon>
    </lineage>
</organism>
<dbReference type="RefSeq" id="WP_001550526.1">
    <property type="nucleotide sequence ID" value="NZ_AP021935.1"/>
</dbReference>
<evidence type="ECO:0000313" key="4">
    <source>
        <dbReference type="EMBL" id="MTE92246.1"/>
    </source>
</evidence>
<keyword evidence="1" id="KW-0732">Signal</keyword>
<feature type="chain" id="PRO_5042680645" description="Fimbrial protein" evidence="1">
    <location>
        <begin position="23"/>
        <end position="173"/>
    </location>
</feature>
<dbReference type="EMBL" id="DABGYN010000030">
    <property type="protein sequence ID" value="HAJ0835808.1"/>
    <property type="molecule type" value="Genomic_DNA"/>
</dbReference>